<evidence type="ECO:0000256" key="2">
    <source>
        <dbReference type="SAM" id="MobiDB-lite"/>
    </source>
</evidence>
<accession>A0ABU3P5G0</accession>
<dbReference type="Pfam" id="PF05130">
    <property type="entry name" value="FlgN"/>
    <property type="match status" value="1"/>
</dbReference>
<dbReference type="Gene3D" id="1.20.58.300">
    <property type="entry name" value="FlgN-like"/>
    <property type="match status" value="1"/>
</dbReference>
<keyword evidence="4" id="KW-1185">Reference proteome</keyword>
<reference evidence="3 4" key="1">
    <citation type="submission" date="2023-07" db="EMBL/GenBank/DDBJ databases">
        <title>The novel representative of Negativicutes class, Anaeroselena agilis gen. nov. sp. nov.</title>
        <authorList>
            <person name="Prokofeva M.I."/>
            <person name="Elcheninov A.G."/>
            <person name="Klyukina A."/>
            <person name="Kublanov I.V."/>
            <person name="Frolov E.N."/>
            <person name="Podosokorskaya O.A."/>
        </authorList>
    </citation>
    <scope>NUCLEOTIDE SEQUENCE [LARGE SCALE GENOMIC DNA]</scope>
    <source>
        <strain evidence="3 4">4137-cl</strain>
    </source>
</reference>
<feature type="region of interest" description="Disordered" evidence="2">
    <location>
        <begin position="143"/>
        <end position="164"/>
    </location>
</feature>
<dbReference type="InterPro" id="IPR007809">
    <property type="entry name" value="FlgN-like"/>
</dbReference>
<keyword evidence="3" id="KW-0966">Cell projection</keyword>
<proteinExistence type="predicted"/>
<comment type="caution">
    <text evidence="3">The sequence shown here is derived from an EMBL/GenBank/DDBJ whole genome shotgun (WGS) entry which is preliminary data.</text>
</comment>
<gene>
    <name evidence="3" type="ORF">Q4T40_21905</name>
</gene>
<evidence type="ECO:0000313" key="3">
    <source>
        <dbReference type="EMBL" id="MDT8903895.1"/>
    </source>
</evidence>
<evidence type="ECO:0000313" key="4">
    <source>
        <dbReference type="Proteomes" id="UP001254848"/>
    </source>
</evidence>
<evidence type="ECO:0000256" key="1">
    <source>
        <dbReference type="ARBA" id="ARBA00022795"/>
    </source>
</evidence>
<dbReference type="InterPro" id="IPR036679">
    <property type="entry name" value="FlgN-like_sf"/>
</dbReference>
<sequence>MANWDKLINLLEEMVSLYEAILELSRQKRDILIAVKPQDLEAVTKQEELLILQVGKLEAARGKLVQQLAAAGGVTAQDITLAKMKELAGPEAGVRLDKIAAEFERIMAELAPVNKLNAELIQQALGFINYNINLLTQSSAGPTYAPQGKTPQDNQVRKLVDRKI</sequence>
<keyword evidence="3" id="KW-0969">Cilium</keyword>
<name>A0ABU3P5G0_9FIRM</name>
<feature type="compositionally biased region" description="Basic and acidic residues" evidence="2">
    <location>
        <begin position="155"/>
        <end position="164"/>
    </location>
</feature>
<dbReference type="EMBL" id="JAUOZS010000001">
    <property type="protein sequence ID" value="MDT8903895.1"/>
    <property type="molecule type" value="Genomic_DNA"/>
</dbReference>
<dbReference type="Proteomes" id="UP001254848">
    <property type="component" value="Unassembled WGS sequence"/>
</dbReference>
<keyword evidence="1" id="KW-1005">Bacterial flagellum biogenesis</keyword>
<keyword evidence="3" id="KW-0282">Flagellum</keyword>
<organism evidence="3 4">
    <name type="scientific">Anaeroselena agilis</name>
    <dbReference type="NCBI Taxonomy" id="3063788"/>
    <lineage>
        <taxon>Bacteria</taxon>
        <taxon>Bacillati</taxon>
        <taxon>Bacillota</taxon>
        <taxon>Negativicutes</taxon>
        <taxon>Acetonemataceae</taxon>
        <taxon>Anaeroselena</taxon>
    </lineage>
</organism>
<dbReference type="SUPFAM" id="SSF140566">
    <property type="entry name" value="FlgN-like"/>
    <property type="match status" value="1"/>
</dbReference>
<protein>
    <submittedName>
        <fullName evidence="3">Flagellar protein FlgN</fullName>
    </submittedName>
</protein>
<dbReference type="RefSeq" id="WP_413782335.1">
    <property type="nucleotide sequence ID" value="NZ_JAUOZS010000001.1"/>
</dbReference>